<keyword evidence="1" id="KW-0175">Coiled coil</keyword>
<dbReference type="EMBL" id="JAOECG010000002">
    <property type="protein sequence ID" value="MDG9785887.1"/>
    <property type="molecule type" value="Genomic_DNA"/>
</dbReference>
<dbReference type="Proteomes" id="UP001157887">
    <property type="component" value="Unassembled WGS sequence"/>
</dbReference>
<dbReference type="RefSeq" id="WP_279661684.1">
    <property type="nucleotide sequence ID" value="NZ_JAOECG010000002.1"/>
</dbReference>
<gene>
    <name evidence="2" type="ORF">N7566_02525</name>
</gene>
<proteinExistence type="predicted"/>
<evidence type="ECO:0000256" key="1">
    <source>
        <dbReference type="SAM" id="Coils"/>
    </source>
</evidence>
<name>A0AAW6RRB2_ACIJO</name>
<evidence type="ECO:0000313" key="2">
    <source>
        <dbReference type="EMBL" id="MDG9785887.1"/>
    </source>
</evidence>
<evidence type="ECO:0000313" key="3">
    <source>
        <dbReference type="Proteomes" id="UP001157887"/>
    </source>
</evidence>
<sequence>MNMLAQMAADKARKEAELNQLFEEYISALREMHEAEMRGDGLHISFPANVSFARVKYVHAMRWGRYE</sequence>
<dbReference type="AlphaFoldDB" id="A0AAW6RRB2"/>
<accession>A0AAW6RRB2</accession>
<reference evidence="2" key="1">
    <citation type="submission" date="2022-09" db="EMBL/GenBank/DDBJ databases">
        <title>Intensive care unit water sources are persistently colonized with multi-drug resistant bacteria and are the site of extensive horizontal gene transfer of antibiotic resistance genes.</title>
        <authorList>
            <person name="Diorio-Toth L."/>
        </authorList>
    </citation>
    <scope>NUCLEOTIDE SEQUENCE</scope>
    <source>
        <strain evidence="2">GD04065</strain>
    </source>
</reference>
<feature type="coiled-coil region" evidence="1">
    <location>
        <begin position="4"/>
        <end position="38"/>
    </location>
</feature>
<protein>
    <submittedName>
        <fullName evidence="2">Uncharacterized protein</fullName>
    </submittedName>
</protein>
<organism evidence="2 3">
    <name type="scientific">Acinetobacter johnsonii</name>
    <dbReference type="NCBI Taxonomy" id="40214"/>
    <lineage>
        <taxon>Bacteria</taxon>
        <taxon>Pseudomonadati</taxon>
        <taxon>Pseudomonadota</taxon>
        <taxon>Gammaproteobacteria</taxon>
        <taxon>Moraxellales</taxon>
        <taxon>Moraxellaceae</taxon>
        <taxon>Acinetobacter</taxon>
    </lineage>
</organism>
<comment type="caution">
    <text evidence="2">The sequence shown here is derived from an EMBL/GenBank/DDBJ whole genome shotgun (WGS) entry which is preliminary data.</text>
</comment>